<dbReference type="Gene3D" id="3.40.50.10320">
    <property type="entry name" value="LmbE-like"/>
    <property type="match status" value="1"/>
</dbReference>
<dbReference type="GO" id="GO:0071793">
    <property type="term" value="P:bacillithiol biosynthetic process"/>
    <property type="evidence" value="ECO:0007669"/>
    <property type="project" value="InterPro"/>
</dbReference>
<dbReference type="InterPro" id="IPR003737">
    <property type="entry name" value="GlcNAc_PI_deacetylase-related"/>
</dbReference>
<dbReference type="GO" id="GO:0016811">
    <property type="term" value="F:hydrolase activity, acting on carbon-nitrogen (but not peptide) bonds, in linear amides"/>
    <property type="evidence" value="ECO:0007669"/>
    <property type="project" value="TreeGrafter"/>
</dbReference>
<dbReference type="RefSeq" id="WP_177183183.1">
    <property type="nucleotide sequence ID" value="NZ_FNZA01000011.1"/>
</dbReference>
<dbReference type="PANTHER" id="PTHR12993:SF30">
    <property type="entry name" value="N-ACETYL-ALPHA-D-GLUCOSAMINYL L-MALATE DEACETYLASE 1"/>
    <property type="match status" value="1"/>
</dbReference>
<dbReference type="STRING" id="856736.SAMN04488058_11142"/>
<reference evidence="2" key="1">
    <citation type="submission" date="2016-10" db="EMBL/GenBank/DDBJ databases">
        <authorList>
            <person name="Varghese N."/>
            <person name="Submissions S."/>
        </authorList>
    </citation>
    <scope>NUCLEOTIDE SEQUENCE [LARGE SCALE GENOMIC DNA]</scope>
    <source>
        <strain evidence="2">CGMCC 1.10218</strain>
    </source>
</reference>
<dbReference type="SUPFAM" id="SSF102588">
    <property type="entry name" value="LmbE-like"/>
    <property type="match status" value="1"/>
</dbReference>
<name>A0A1H6ZY63_9DEIO</name>
<dbReference type="InterPro" id="IPR023842">
    <property type="entry name" value="Bacillithiol_biosynth_BshB1"/>
</dbReference>
<evidence type="ECO:0000313" key="2">
    <source>
        <dbReference type="Proteomes" id="UP000199223"/>
    </source>
</evidence>
<dbReference type="Pfam" id="PF02585">
    <property type="entry name" value="PIG-L"/>
    <property type="match status" value="1"/>
</dbReference>
<dbReference type="NCBIfam" id="TIGR04001">
    <property type="entry name" value="thiol_BshB1"/>
    <property type="match status" value="1"/>
</dbReference>
<dbReference type="EMBL" id="FNZA01000011">
    <property type="protein sequence ID" value="SEJ58423.1"/>
    <property type="molecule type" value="Genomic_DNA"/>
</dbReference>
<organism evidence="1 2">
    <name type="scientific">Deinococcus reticulitermitis</name>
    <dbReference type="NCBI Taxonomy" id="856736"/>
    <lineage>
        <taxon>Bacteria</taxon>
        <taxon>Thermotogati</taxon>
        <taxon>Deinococcota</taxon>
        <taxon>Deinococci</taxon>
        <taxon>Deinococcales</taxon>
        <taxon>Deinococcaceae</taxon>
        <taxon>Deinococcus</taxon>
    </lineage>
</organism>
<dbReference type="AlphaFoldDB" id="A0A1H6ZY63"/>
<dbReference type="Proteomes" id="UP000199223">
    <property type="component" value="Unassembled WGS sequence"/>
</dbReference>
<dbReference type="GO" id="GO:0019213">
    <property type="term" value="F:deacetylase activity"/>
    <property type="evidence" value="ECO:0007669"/>
    <property type="project" value="InterPro"/>
</dbReference>
<dbReference type="PANTHER" id="PTHR12993">
    <property type="entry name" value="N-ACETYLGLUCOSAMINYL-PHOSPHATIDYLINOSITOL DE-N-ACETYLASE-RELATED"/>
    <property type="match status" value="1"/>
</dbReference>
<dbReference type="InterPro" id="IPR024078">
    <property type="entry name" value="LmbE-like_dom_sf"/>
</dbReference>
<gene>
    <name evidence="1" type="ORF">SAMN04488058_11142</name>
</gene>
<evidence type="ECO:0000313" key="1">
    <source>
        <dbReference type="EMBL" id="SEJ58423.1"/>
    </source>
</evidence>
<protein>
    <submittedName>
        <fullName evidence="1">Bacillithiol biosynthesis deacetylase BshB1</fullName>
    </submittedName>
</protein>
<accession>A0A1H6ZY63</accession>
<sequence>MTAPVLTPRTVWGQPQPLDWLCLAPHPDDAEIGAGGTLIRLARAGKAVGILELTRGEMGTQGTPEEREAECVQAAGIMGLTWRGQLGLPDGAVADTPAYAHALAAALRLVRPRVLAVPHWRDRHPDHFGAYHLARRAVHLAALKKAEVPGEPWRVGRTLLYQGNADVSANVLVDVGSVMDDWERAIQAHRSQFSGGYVSETVTPEIIERRRGRLTYWGTLLRVKYAEPFESEEPLLLDPGDL</sequence>
<keyword evidence="2" id="KW-1185">Reference proteome</keyword>
<proteinExistence type="predicted"/>